<evidence type="ECO:0000313" key="3">
    <source>
        <dbReference type="Proteomes" id="UP000324748"/>
    </source>
</evidence>
<name>A0A5B0N377_PUCGR</name>
<comment type="caution">
    <text evidence="1">The sequence shown here is derived from an EMBL/GenBank/DDBJ whole genome shotgun (WGS) entry which is preliminary data.</text>
</comment>
<organism evidence="1 3">
    <name type="scientific">Puccinia graminis f. sp. tritici</name>
    <dbReference type="NCBI Taxonomy" id="56615"/>
    <lineage>
        <taxon>Eukaryota</taxon>
        <taxon>Fungi</taxon>
        <taxon>Dikarya</taxon>
        <taxon>Basidiomycota</taxon>
        <taxon>Pucciniomycotina</taxon>
        <taxon>Pucciniomycetes</taxon>
        <taxon>Pucciniales</taxon>
        <taxon>Pucciniaceae</taxon>
        <taxon>Puccinia</taxon>
    </lineage>
</organism>
<keyword evidence="3" id="KW-1185">Reference proteome</keyword>
<dbReference type="Proteomes" id="UP000324748">
    <property type="component" value="Unassembled WGS sequence"/>
</dbReference>
<evidence type="ECO:0000313" key="1">
    <source>
        <dbReference type="EMBL" id="KAA1083016.1"/>
    </source>
</evidence>
<sequence>MTPKGPLLGVQLTTIRHSQQQQQQQPKIGWGVISNSEMIDCTDDQAMRLKPLVLSLIHMSISSLPNRAHWGAFPRLQTQSMPRGWMGTCSTSVPASSRCLSLDSSTGIAHPVHLPTLPINSHFTHPWSFPIQHAVSLMIRVLRL</sequence>
<reference evidence="3 4" key="1">
    <citation type="submission" date="2019-05" db="EMBL/GenBank/DDBJ databases">
        <title>Emergence of the Ug99 lineage of the wheat stem rust pathogen through somatic hybridization.</title>
        <authorList>
            <person name="Li F."/>
            <person name="Upadhyaya N.M."/>
            <person name="Sperschneider J."/>
            <person name="Matny O."/>
            <person name="Nguyen-Phuc H."/>
            <person name="Mago R."/>
            <person name="Raley C."/>
            <person name="Miller M.E."/>
            <person name="Silverstein K.A.T."/>
            <person name="Henningsen E."/>
            <person name="Hirsch C.D."/>
            <person name="Visser B."/>
            <person name="Pretorius Z.A."/>
            <person name="Steffenson B.J."/>
            <person name="Schwessinger B."/>
            <person name="Dodds P.N."/>
            <person name="Figueroa M."/>
        </authorList>
    </citation>
    <scope>NUCLEOTIDE SEQUENCE [LARGE SCALE GENOMIC DNA]</scope>
    <source>
        <strain evidence="1">21-0</strain>
        <strain evidence="2 4">Ug99</strain>
    </source>
</reference>
<dbReference type="EMBL" id="VSWC01000119">
    <property type="protein sequence ID" value="KAA1083016.1"/>
    <property type="molecule type" value="Genomic_DNA"/>
</dbReference>
<dbReference type="EMBL" id="VDEP01000205">
    <property type="protein sequence ID" value="KAA1124052.1"/>
    <property type="molecule type" value="Genomic_DNA"/>
</dbReference>
<accession>A0A5B0N377</accession>
<protein>
    <submittedName>
        <fullName evidence="1">Uncharacterized protein</fullName>
    </submittedName>
</protein>
<gene>
    <name evidence="1" type="ORF">PGT21_022894</name>
    <name evidence="2" type="ORF">PGTUg99_023919</name>
</gene>
<evidence type="ECO:0000313" key="4">
    <source>
        <dbReference type="Proteomes" id="UP000325313"/>
    </source>
</evidence>
<evidence type="ECO:0000313" key="2">
    <source>
        <dbReference type="EMBL" id="KAA1124052.1"/>
    </source>
</evidence>
<dbReference type="Proteomes" id="UP000325313">
    <property type="component" value="Unassembled WGS sequence"/>
</dbReference>
<proteinExistence type="predicted"/>
<dbReference type="AlphaFoldDB" id="A0A5B0N377"/>